<evidence type="ECO:0000313" key="2">
    <source>
        <dbReference type="Proteomes" id="UP000192220"/>
    </source>
</evidence>
<evidence type="ECO:0000256" key="1">
    <source>
        <dbReference type="SAM" id="Coils"/>
    </source>
</evidence>
<keyword evidence="1" id="KW-0175">Coiled coil</keyword>
<dbReference type="RefSeq" id="XP_013888578.1">
    <property type="nucleotide sequence ID" value="XM_014033124.1"/>
</dbReference>
<dbReference type="GeneID" id="106535970"/>
<dbReference type="OrthoDB" id="9947986at2759"/>
<proteinExistence type="predicted"/>
<name>A0A2I4D8K4_AUSLI</name>
<dbReference type="Proteomes" id="UP000192220">
    <property type="component" value="Unplaced"/>
</dbReference>
<accession>A0A2I4D8K4</accession>
<keyword evidence="2" id="KW-1185">Reference proteome</keyword>
<gene>
    <name evidence="3" type="primary">LOC106535970</name>
</gene>
<dbReference type="AlphaFoldDB" id="A0A2I4D8K4"/>
<organism evidence="2 3">
    <name type="scientific">Austrofundulus limnaeus</name>
    <name type="common">Annual killifish</name>
    <dbReference type="NCBI Taxonomy" id="52670"/>
    <lineage>
        <taxon>Eukaryota</taxon>
        <taxon>Metazoa</taxon>
        <taxon>Chordata</taxon>
        <taxon>Craniata</taxon>
        <taxon>Vertebrata</taxon>
        <taxon>Euteleostomi</taxon>
        <taxon>Actinopterygii</taxon>
        <taxon>Neopterygii</taxon>
        <taxon>Teleostei</taxon>
        <taxon>Neoteleostei</taxon>
        <taxon>Acanthomorphata</taxon>
        <taxon>Ovalentaria</taxon>
        <taxon>Atherinomorphae</taxon>
        <taxon>Cyprinodontiformes</taxon>
        <taxon>Rivulidae</taxon>
        <taxon>Austrofundulus</taxon>
    </lineage>
</organism>
<sequence length="438" mass="51758">MKKNKERKRQGTDEYLLKYELFKSNAFVLINKMIQLCNKTHGSQHLVDEICYSIFFFGQIFDPNGNLNIYPKDIFGDDQTFIEKLSSKYNKPFEYFHSQTSTERPLPRRSPFSCVLDMFVLQNGPEDEIQIRKSLEDLVNELKDMNLNLEKKFLDFKKGEPEENKQCLEFKKDLDKKKQDLDEKKKDLDEKNKDLDEKKQDMEVTKNKLDVKNENLNFEKECLDLEKKNLRLEKEIWKKKDLDLRREKKLELVSTVICVSKYKNSEKHYGVSMSTTSLNAGRIVIAASCLSGYWNKYVADAVMTYYPEQNQKKNEKKKKKDYFDGTFKLPESISCKAYHITKRTEMNPCISCRNLFGLKEWENNLKEWENNYGNCAEAECLSNLLLDVSLEIKPEQHTYNPEDRENARASVETVLKNTLKTVHFKWNGEYYPPQTQRP</sequence>
<protein>
    <submittedName>
        <fullName evidence="3">Uncharacterized protein LOC106535970</fullName>
    </submittedName>
</protein>
<evidence type="ECO:0000313" key="3">
    <source>
        <dbReference type="RefSeq" id="XP_013888578.1"/>
    </source>
</evidence>
<reference evidence="3" key="1">
    <citation type="submission" date="2025-08" db="UniProtKB">
        <authorList>
            <consortium name="RefSeq"/>
        </authorList>
    </citation>
    <scope>IDENTIFICATION</scope>
    <source>
        <strain evidence="3">Quisiro</strain>
        <tissue evidence="3">Liver</tissue>
    </source>
</reference>
<dbReference type="KEGG" id="alim:106535970"/>
<feature type="coiled-coil region" evidence="1">
    <location>
        <begin position="132"/>
        <end position="240"/>
    </location>
</feature>
<dbReference type="InParanoid" id="A0A2I4D8K4"/>